<name>A0A0G1KPH9_9BACT</name>
<dbReference type="InterPro" id="IPR013785">
    <property type="entry name" value="Aldolase_TIM"/>
</dbReference>
<dbReference type="STRING" id="1618392.UW41_C0001G0015"/>
<protein>
    <submittedName>
        <fullName evidence="2">Fructose-bisphosphate aldolase (Class I)</fullName>
    </submittedName>
</protein>
<dbReference type="SMART" id="SM01133">
    <property type="entry name" value="DeoC"/>
    <property type="match status" value="1"/>
</dbReference>
<dbReference type="EMBL" id="LCIE01000001">
    <property type="protein sequence ID" value="KKT49869.1"/>
    <property type="molecule type" value="Genomic_DNA"/>
</dbReference>
<dbReference type="SUPFAM" id="SSF51569">
    <property type="entry name" value="Aldolase"/>
    <property type="match status" value="1"/>
</dbReference>
<proteinExistence type="predicted"/>
<accession>A0A0G1KPH9</accession>
<reference evidence="2 3" key="1">
    <citation type="journal article" date="2015" name="Nature">
        <title>rRNA introns, odd ribosomes, and small enigmatic genomes across a large radiation of phyla.</title>
        <authorList>
            <person name="Brown C.T."/>
            <person name="Hug L.A."/>
            <person name="Thomas B.C."/>
            <person name="Sharon I."/>
            <person name="Castelle C.J."/>
            <person name="Singh A."/>
            <person name="Wilkins M.J."/>
            <person name="Williams K.H."/>
            <person name="Banfield J.F."/>
        </authorList>
    </citation>
    <scope>NUCLEOTIDE SEQUENCE [LARGE SCALE GENOMIC DNA]</scope>
</reference>
<gene>
    <name evidence="2" type="ORF">UW41_C0001G0015</name>
</gene>
<dbReference type="PIRSF" id="PIRSF038992">
    <property type="entry name" value="Aldolase_Ia"/>
    <property type="match status" value="1"/>
</dbReference>
<feature type="active site" description="Proton donor" evidence="1">
    <location>
        <position position="157"/>
    </location>
</feature>
<organism evidence="2 3">
    <name type="scientific">Candidatus Collierbacteria bacterium GW2011_GWC2_44_18</name>
    <dbReference type="NCBI Taxonomy" id="1618392"/>
    <lineage>
        <taxon>Bacteria</taxon>
        <taxon>Candidatus Collieribacteriota</taxon>
    </lineage>
</organism>
<dbReference type="InterPro" id="IPR050456">
    <property type="entry name" value="DeoC/FbaB_aldolase"/>
</dbReference>
<evidence type="ECO:0000313" key="2">
    <source>
        <dbReference type="EMBL" id="KKT49869.1"/>
    </source>
</evidence>
<evidence type="ECO:0000313" key="3">
    <source>
        <dbReference type="Proteomes" id="UP000034172"/>
    </source>
</evidence>
<dbReference type="Gene3D" id="3.20.20.70">
    <property type="entry name" value="Aldolase class I"/>
    <property type="match status" value="1"/>
</dbReference>
<dbReference type="Pfam" id="PF01791">
    <property type="entry name" value="DeoC"/>
    <property type="match status" value="1"/>
</dbReference>
<comment type="caution">
    <text evidence="2">The sequence shown here is derived from an EMBL/GenBank/DDBJ whole genome shotgun (WGS) entry which is preliminary data.</text>
</comment>
<dbReference type="PANTHER" id="PTHR47916">
    <property type="entry name" value="FRUCTOSE-BISPHOSPHATE ALDOLASE CLASS 1"/>
    <property type="match status" value="1"/>
</dbReference>
<sequence length="264" mass="29161">MRRLLWNNDLMIDTTRIEKNGKVMLLAYDQGFEHGPVDFNEKTVDPAYITEIAKNGYFTGIVFQEGVAAKYYPSASLGQVQNVPPLIVKLNGKTSFQGEEPLSLQLCTVEKAASLGAIGVGYTIYVGSENEERMLVEFSKIEDEAHARGMIVIAWMYPRGRKVAGREADRDVVAYGARIGMELNADFVKVPYTGDSESFEWVVRAAGKTGVLAQGGKKVDWENLDLEIEGAMKAGAKGIAIGRNVWQDENPDDISKKLSELVFK</sequence>
<evidence type="ECO:0000256" key="1">
    <source>
        <dbReference type="PIRSR" id="PIRSR038992-1"/>
    </source>
</evidence>
<feature type="active site" description="Schiff-base intermediate with dihydroxyacetone-P" evidence="1">
    <location>
        <position position="189"/>
    </location>
</feature>
<dbReference type="PANTHER" id="PTHR47916:SF1">
    <property type="entry name" value="3-HYDROXY-5-PHOSPHONOOXYPENTANE-2,4-DIONE THIOLASE"/>
    <property type="match status" value="1"/>
</dbReference>
<dbReference type="Proteomes" id="UP000034172">
    <property type="component" value="Unassembled WGS sequence"/>
</dbReference>
<dbReference type="InterPro" id="IPR002915">
    <property type="entry name" value="DeoC/FbaB/LacD_aldolase"/>
</dbReference>
<dbReference type="CDD" id="cd00958">
    <property type="entry name" value="DhnA"/>
    <property type="match status" value="1"/>
</dbReference>
<dbReference type="AlphaFoldDB" id="A0A0G1KPH9"/>
<dbReference type="InterPro" id="IPR041720">
    <property type="entry name" value="FbaB-like"/>
</dbReference>
<dbReference type="GO" id="GO:0004332">
    <property type="term" value="F:fructose-bisphosphate aldolase activity"/>
    <property type="evidence" value="ECO:0007669"/>
    <property type="project" value="InterPro"/>
</dbReference>